<sequence>MTKVAIVVTENREEGVLKVIDLLGINPVKGKDVIFKPNFNTADPPPASTDLGALRVFLKKLQDMGAKSITVAERSGPADTNEAFIKRVQPIAEELGVKLVNLAEVPIEEYVHVTPKDSHWKNGFLFSKLYYEAECIVEFGCIKTHQYGGHFTLSLKLATGLVPRRNLDGNSYMKELHSSPHQRKMIAEINTQYSPDLIVMDGVDIFVDGGPDKGTVKHAKVVIAGTDKIAIDAVGVAILRIHGTTPEVSQGRIFEQEQIKRAVELNLGINDPSEIDFLTDSPEADELSTRILNELLA</sequence>
<evidence type="ECO:0000313" key="2">
    <source>
        <dbReference type="EMBL" id="UJG40676.1"/>
    </source>
</evidence>
<dbReference type="Proteomes" id="UP001201020">
    <property type="component" value="Chromosome"/>
</dbReference>
<feature type="domain" description="DUF362" evidence="1">
    <location>
        <begin position="33"/>
        <end position="236"/>
    </location>
</feature>
<evidence type="ECO:0000259" key="1">
    <source>
        <dbReference type="Pfam" id="PF04015"/>
    </source>
</evidence>
<proteinExistence type="predicted"/>
<accession>A0A9Y1FL71</accession>
<protein>
    <submittedName>
        <fullName evidence="2">DUF362 domain-containing protein</fullName>
    </submittedName>
</protein>
<organism evidence="2">
    <name type="scientific">Candidatus Heimdallarchaeum aukensis</name>
    <dbReference type="NCBI Taxonomy" id="2876573"/>
    <lineage>
        <taxon>Archaea</taxon>
        <taxon>Promethearchaeati</taxon>
        <taxon>Candidatus Heimdallarchaeota</taxon>
        <taxon>Candidatus Heimdallarchaeia (ex Rinke et al. 2021) (nom. nud.)</taxon>
        <taxon>Candidatus Heimdallarchaeales</taxon>
        <taxon>Candidatus Heimdallarchaeaceae</taxon>
        <taxon>Candidatus Heimdallarchaeum</taxon>
    </lineage>
</organism>
<dbReference type="AlphaFoldDB" id="A0A9Y1FL71"/>
<dbReference type="Pfam" id="PF04015">
    <property type="entry name" value="DUF362"/>
    <property type="match status" value="1"/>
</dbReference>
<gene>
    <name evidence="2" type="ORF">K9W45_12675</name>
</gene>
<dbReference type="EMBL" id="CP084166">
    <property type="protein sequence ID" value="UJG40676.1"/>
    <property type="molecule type" value="Genomic_DNA"/>
</dbReference>
<name>A0A9Y1FL71_9ARCH</name>
<reference evidence="2" key="1">
    <citation type="journal article" date="2022" name="Nat. Microbiol.">
        <title>Unique mobile elements and scalable gene flow at the prokaryote-eukaryote boundary revealed by circularized Asgard archaea genomes.</title>
        <authorList>
            <person name="Wu F."/>
            <person name="Speth D.R."/>
            <person name="Philosof A."/>
            <person name="Cremiere A."/>
            <person name="Narayanan A."/>
            <person name="Barco R.A."/>
            <person name="Connon S.A."/>
            <person name="Amend J.P."/>
            <person name="Antoshechkin I.A."/>
            <person name="Orphan V.J."/>
        </authorList>
    </citation>
    <scope>NUCLEOTIDE SEQUENCE</scope>
    <source>
        <strain evidence="2">PM71</strain>
    </source>
</reference>
<dbReference type="InterPro" id="IPR007160">
    <property type="entry name" value="DUF362"/>
</dbReference>